<feature type="non-terminal residue" evidence="1">
    <location>
        <position position="176"/>
    </location>
</feature>
<accession>A0A060C6S6</accession>
<evidence type="ECO:0000313" key="1">
    <source>
        <dbReference type="EMBL" id="AIA88431.1"/>
    </source>
</evidence>
<reference evidence="1" key="1">
    <citation type="journal article" date="2013" name="Environ. Microbiol.">
        <title>Seasonally variable intestinal metagenomes of the red palm weevil (Rhynchophorus ferrugineus).</title>
        <authorList>
            <person name="Jia S."/>
            <person name="Zhang X."/>
            <person name="Zhang G."/>
            <person name="Yin A."/>
            <person name="Zhang S."/>
            <person name="Li F."/>
            <person name="Wang L."/>
            <person name="Zhao D."/>
            <person name="Yun Q."/>
            <person name="Tala"/>
            <person name="Wang J."/>
            <person name="Sun G."/>
            <person name="Baabdullah M."/>
            <person name="Yu X."/>
            <person name="Hu S."/>
            <person name="Al-Mssallem I.S."/>
            <person name="Yu J."/>
        </authorList>
    </citation>
    <scope>NUCLEOTIDE SEQUENCE</scope>
</reference>
<organism evidence="1">
    <name type="scientific">uncultured Coraliomargarita sp</name>
    <dbReference type="NCBI Taxonomy" id="1262866"/>
    <lineage>
        <taxon>Bacteria</taxon>
        <taxon>Pseudomonadati</taxon>
        <taxon>Verrucomicrobiota</taxon>
        <taxon>Opitutia</taxon>
        <taxon>Puniceicoccales</taxon>
        <taxon>Coraliomargaritaceae</taxon>
        <taxon>Coraliomargarita</taxon>
        <taxon>environmental samples</taxon>
    </lineage>
</organism>
<dbReference type="AlphaFoldDB" id="A0A060C6S6"/>
<dbReference type="EMBL" id="KF121147">
    <property type="protein sequence ID" value="AIA88431.1"/>
    <property type="molecule type" value="Genomic_DNA"/>
</dbReference>
<proteinExistence type="predicted"/>
<sequence>ALARELELPAVFELAQAVELSFPEVMAAAETVVTTSVAEGFGMAFLEPFLFGKTLCGRDLPDITGDFFAAGVELSGLYDRLDVPLEWIGGVGELRAKIAPSLAASYAAYGRECGRREIAAALAAAVDGERVDFGRLDEDLQARAIRHLRSLSDPAGEIRPPALARQDAVTAEANRV</sequence>
<protein>
    <submittedName>
        <fullName evidence="1">CAZy families GT4 protein</fullName>
    </submittedName>
</protein>
<name>A0A060C6S6_9BACT</name>
<feature type="non-terminal residue" evidence="1">
    <location>
        <position position="1"/>
    </location>
</feature>